<dbReference type="RefSeq" id="WP_341636271.1">
    <property type="nucleotide sequence ID" value="NZ_JBANDX010000321.1"/>
</dbReference>
<dbReference type="InterPro" id="IPR010679">
    <property type="entry name" value="DUF1254"/>
</dbReference>
<evidence type="ECO:0000313" key="2">
    <source>
        <dbReference type="EMBL" id="MEL0611450.1"/>
    </source>
</evidence>
<accession>A0ABU9FZK0</accession>
<reference evidence="2 3" key="1">
    <citation type="submission" date="2024-02" db="EMBL/GenBank/DDBJ databases">
        <title>Bacteria isolated from the canopy kelp, Nereocystis luetkeana.</title>
        <authorList>
            <person name="Pfister C.A."/>
            <person name="Younker I.T."/>
            <person name="Light S.H."/>
        </authorList>
    </citation>
    <scope>NUCLEOTIDE SEQUENCE [LARGE SCALE GENOMIC DNA]</scope>
    <source>
        <strain evidence="2 3">TI.1.15</strain>
    </source>
</reference>
<name>A0ABU9FZK0_9VIBR</name>
<gene>
    <name evidence="2" type="ORF">V8Z71_24695</name>
</gene>
<protein>
    <submittedName>
        <fullName evidence="2">DUF1254 domain-containing protein</fullName>
    </submittedName>
</protein>
<evidence type="ECO:0000259" key="1">
    <source>
        <dbReference type="Pfam" id="PF06863"/>
    </source>
</evidence>
<feature type="non-terminal residue" evidence="2">
    <location>
        <position position="1"/>
    </location>
</feature>
<organism evidence="2 3">
    <name type="scientific">Vibrio echinoideorum</name>
    <dbReference type="NCBI Taxonomy" id="2100116"/>
    <lineage>
        <taxon>Bacteria</taxon>
        <taxon>Pseudomonadati</taxon>
        <taxon>Pseudomonadota</taxon>
        <taxon>Gammaproteobacteria</taxon>
        <taxon>Vibrionales</taxon>
        <taxon>Vibrionaceae</taxon>
        <taxon>Vibrio</taxon>
    </lineage>
</organism>
<dbReference type="SUPFAM" id="SSF160935">
    <property type="entry name" value="VPA0735-like"/>
    <property type="match status" value="1"/>
</dbReference>
<dbReference type="InterPro" id="IPR037050">
    <property type="entry name" value="DUF1254_sf"/>
</dbReference>
<dbReference type="Gene3D" id="2.60.40.1610">
    <property type="entry name" value="Domain of unknown function DUF1254"/>
    <property type="match status" value="1"/>
</dbReference>
<evidence type="ECO:0000313" key="3">
    <source>
        <dbReference type="Proteomes" id="UP001377160"/>
    </source>
</evidence>
<comment type="caution">
    <text evidence="2">The sequence shown here is derived from an EMBL/GenBank/DDBJ whole genome shotgun (WGS) entry which is preliminary data.</text>
</comment>
<feature type="domain" description="DUF1254" evidence="1">
    <location>
        <begin position="1"/>
        <end position="61"/>
    </location>
</feature>
<keyword evidence="3" id="KW-1185">Reference proteome</keyword>
<dbReference type="EMBL" id="JBANDX010000321">
    <property type="protein sequence ID" value="MEL0611450.1"/>
    <property type="molecule type" value="Genomic_DNA"/>
</dbReference>
<proteinExistence type="predicted"/>
<dbReference type="Pfam" id="PF06863">
    <property type="entry name" value="DUF1254"/>
    <property type="match status" value="1"/>
</dbReference>
<sequence>KGKGGKYLIVPKGYQGDTSGYIVVEQPTDRGYISIRSLTKTTSDTDIKTHVEYVNTIKIYPLCTDGNT</sequence>
<dbReference type="Proteomes" id="UP001377160">
    <property type="component" value="Unassembled WGS sequence"/>
</dbReference>